<feature type="domain" description="Beta-ketoacyl synthase C-terminal" evidence="5">
    <location>
        <begin position="283"/>
        <end position="348"/>
    </location>
</feature>
<sequence length="400" mass="40967">MSADVLGWAWRTPLGDSVDTAVGRLLAGERAATDKLRFETRTYACRLGAPILSQPQRSKHARFLRRMGLFGLEAAHEALQLARGHGCEASGERLGIFCGYGGLRAHWDDMMEGLSAQQPGQGGTWERGLKRIHPYWMLKHLSNNAHALLAADLSARGDGATYGGATAGAQALSAAIRALEAESIDVALVFAYDSLLEPETLVDLAARGAATTGDLANLAAPYDLHARGFVPGEAAAALVLQRPGAKGALATISAADGADSHASEPGPETLAAVAARLPRADAVVDGSGRALPALDAAERSVLGALLGQGAQLTAVQAAFGQLGAAAPLVQTIALANCLRRGVLPPIAGLREPAEGSLLPVREPTPTTARSALALCTGAPGLVGGVHIGSPSGQPSPAERA</sequence>
<dbReference type="GO" id="GO:0004315">
    <property type="term" value="F:3-oxoacyl-[acyl-carrier-protein] synthase activity"/>
    <property type="evidence" value="ECO:0007669"/>
    <property type="project" value="TreeGrafter"/>
</dbReference>
<dbReference type="InterPro" id="IPR016039">
    <property type="entry name" value="Thiolase-like"/>
</dbReference>
<dbReference type="InterPro" id="IPR000794">
    <property type="entry name" value="Beta-ketoacyl_synthase"/>
</dbReference>
<organism evidence="6 7">
    <name type="scientific">Hyalangium minutum</name>
    <dbReference type="NCBI Taxonomy" id="394096"/>
    <lineage>
        <taxon>Bacteria</taxon>
        <taxon>Pseudomonadati</taxon>
        <taxon>Myxococcota</taxon>
        <taxon>Myxococcia</taxon>
        <taxon>Myxococcales</taxon>
        <taxon>Cystobacterineae</taxon>
        <taxon>Archangiaceae</taxon>
        <taxon>Hyalangium</taxon>
    </lineage>
</organism>
<dbReference type="InterPro" id="IPR014031">
    <property type="entry name" value="Ketoacyl_synth_C"/>
</dbReference>
<name>A0A085WSJ7_9BACT</name>
<reference evidence="6 7" key="1">
    <citation type="submission" date="2014-04" db="EMBL/GenBank/DDBJ databases">
        <title>Genome assembly of Hyalangium minutum DSM 14724.</title>
        <authorList>
            <person name="Sharma G."/>
            <person name="Subramanian S."/>
        </authorList>
    </citation>
    <scope>NUCLEOTIDE SEQUENCE [LARGE SCALE GENOMIC DNA]</scope>
    <source>
        <strain evidence="6 7">DSM 14724</strain>
    </source>
</reference>
<dbReference type="InterPro" id="IPR014030">
    <property type="entry name" value="Ketoacyl_synth_N"/>
</dbReference>
<feature type="domain" description="Beta-ketoacyl synthase-like N-terminal" evidence="4">
    <location>
        <begin position="5"/>
        <end position="242"/>
    </location>
</feature>
<dbReference type="SUPFAM" id="SSF53901">
    <property type="entry name" value="Thiolase-like"/>
    <property type="match status" value="2"/>
</dbReference>
<dbReference type="RefSeq" id="WP_044185885.1">
    <property type="nucleotide sequence ID" value="NZ_JMCB01000003.1"/>
</dbReference>
<dbReference type="Gene3D" id="3.40.47.10">
    <property type="match status" value="2"/>
</dbReference>
<keyword evidence="2 3" id="KW-0808">Transferase</keyword>
<evidence type="ECO:0000313" key="7">
    <source>
        <dbReference type="Proteomes" id="UP000028725"/>
    </source>
</evidence>
<keyword evidence="7" id="KW-1185">Reference proteome</keyword>
<dbReference type="EMBL" id="JMCB01000003">
    <property type="protein sequence ID" value="KFE70660.1"/>
    <property type="molecule type" value="Genomic_DNA"/>
</dbReference>
<proteinExistence type="inferred from homology"/>
<dbReference type="PANTHER" id="PTHR11712:SF336">
    <property type="entry name" value="3-OXOACYL-[ACYL-CARRIER-PROTEIN] SYNTHASE, MITOCHONDRIAL"/>
    <property type="match status" value="1"/>
</dbReference>
<evidence type="ECO:0000256" key="3">
    <source>
        <dbReference type="RuleBase" id="RU003694"/>
    </source>
</evidence>
<dbReference type="AlphaFoldDB" id="A0A085WSJ7"/>
<dbReference type="STRING" id="394096.DB31_5702"/>
<protein>
    <submittedName>
        <fullName evidence="6">3-oxoacyl-[acyl-carrier-protein] synthase, KASII</fullName>
    </submittedName>
</protein>
<dbReference type="Proteomes" id="UP000028725">
    <property type="component" value="Unassembled WGS sequence"/>
</dbReference>
<evidence type="ECO:0000256" key="1">
    <source>
        <dbReference type="ARBA" id="ARBA00008467"/>
    </source>
</evidence>
<dbReference type="OrthoDB" id="5499274at2"/>
<dbReference type="Pfam" id="PF02801">
    <property type="entry name" value="Ketoacyl-synt_C"/>
    <property type="match status" value="1"/>
</dbReference>
<dbReference type="GO" id="GO:0006633">
    <property type="term" value="P:fatty acid biosynthetic process"/>
    <property type="evidence" value="ECO:0007669"/>
    <property type="project" value="TreeGrafter"/>
</dbReference>
<dbReference type="PANTHER" id="PTHR11712">
    <property type="entry name" value="POLYKETIDE SYNTHASE-RELATED"/>
    <property type="match status" value="1"/>
</dbReference>
<comment type="caution">
    <text evidence="6">The sequence shown here is derived from an EMBL/GenBank/DDBJ whole genome shotgun (WGS) entry which is preliminary data.</text>
</comment>
<comment type="similarity">
    <text evidence="1 3">Belongs to the thiolase-like superfamily. Beta-ketoacyl-ACP synthases family.</text>
</comment>
<evidence type="ECO:0000256" key="2">
    <source>
        <dbReference type="ARBA" id="ARBA00022679"/>
    </source>
</evidence>
<evidence type="ECO:0000313" key="6">
    <source>
        <dbReference type="EMBL" id="KFE70660.1"/>
    </source>
</evidence>
<dbReference type="Pfam" id="PF00109">
    <property type="entry name" value="ketoacyl-synt"/>
    <property type="match status" value="1"/>
</dbReference>
<gene>
    <name evidence="6" type="ORF">DB31_5702</name>
</gene>
<accession>A0A085WSJ7</accession>
<evidence type="ECO:0000259" key="5">
    <source>
        <dbReference type="Pfam" id="PF02801"/>
    </source>
</evidence>
<evidence type="ECO:0000259" key="4">
    <source>
        <dbReference type="Pfam" id="PF00109"/>
    </source>
</evidence>